<dbReference type="EMBL" id="BK015366">
    <property type="protein sequence ID" value="DAE03424.1"/>
    <property type="molecule type" value="Genomic_DNA"/>
</dbReference>
<name>A0A8S5P9T5_9CAUD</name>
<evidence type="ECO:0000313" key="1">
    <source>
        <dbReference type="EMBL" id="DAE03424.1"/>
    </source>
</evidence>
<accession>A0A8S5P9T5</accession>
<protein>
    <submittedName>
        <fullName evidence="1">Uncharacterized protein</fullName>
    </submittedName>
</protein>
<reference evidence="1" key="1">
    <citation type="journal article" date="2021" name="Proc. Natl. Acad. Sci. U.S.A.">
        <title>A Catalog of Tens of Thousands of Viruses from Human Metagenomes Reveals Hidden Associations with Chronic Diseases.</title>
        <authorList>
            <person name="Tisza M.J."/>
            <person name="Buck C.B."/>
        </authorList>
    </citation>
    <scope>NUCLEOTIDE SEQUENCE</scope>
    <source>
        <strain evidence="1">CtTXt1</strain>
    </source>
</reference>
<proteinExistence type="predicted"/>
<organism evidence="1">
    <name type="scientific">Siphoviridae sp. ctTXt1</name>
    <dbReference type="NCBI Taxonomy" id="2825520"/>
    <lineage>
        <taxon>Viruses</taxon>
        <taxon>Duplodnaviria</taxon>
        <taxon>Heunggongvirae</taxon>
        <taxon>Uroviricota</taxon>
        <taxon>Caudoviricetes</taxon>
    </lineage>
</organism>
<sequence>METKIARCGRAIKDKTIGYKNRNSASKVSMSRSQNTFARIEREALKNARHRSTIPDIVIIVKIIFVLRLILEARYELIQKVVRLHAAFRPLVFPDPVICLLTVRLHVYS</sequence>